<comment type="catalytic activity">
    <reaction evidence="1">
        <text>ATP + protein L-histidine = ADP + protein N-phospho-L-histidine.</text>
        <dbReference type="EC" id="2.7.13.3"/>
    </reaction>
</comment>
<keyword evidence="3" id="KW-0597">Phosphoprotein</keyword>
<dbReference type="Pfam" id="PF02518">
    <property type="entry name" value="HATPase_c"/>
    <property type="match status" value="1"/>
</dbReference>
<evidence type="ECO:0000259" key="9">
    <source>
        <dbReference type="PROSITE" id="PS50109"/>
    </source>
</evidence>
<dbReference type="SMART" id="SM00387">
    <property type="entry name" value="HATPase_c"/>
    <property type="match status" value="1"/>
</dbReference>
<dbReference type="InterPro" id="IPR035965">
    <property type="entry name" value="PAS-like_dom_sf"/>
</dbReference>
<keyword evidence="5" id="KW-0547">Nucleotide-binding</keyword>
<dbReference type="Pfam" id="PF00512">
    <property type="entry name" value="HisKA"/>
    <property type="match status" value="1"/>
</dbReference>
<dbReference type="STRING" id="370438.PTH_0752"/>
<evidence type="ECO:0000256" key="8">
    <source>
        <dbReference type="ARBA" id="ARBA00023012"/>
    </source>
</evidence>
<dbReference type="InterPro" id="IPR000014">
    <property type="entry name" value="PAS"/>
</dbReference>
<dbReference type="SUPFAM" id="SSF47384">
    <property type="entry name" value="Homodimeric domain of signal transducing histidine kinase"/>
    <property type="match status" value="1"/>
</dbReference>
<dbReference type="EMBL" id="AP009389">
    <property type="protein sequence ID" value="BAF58933.1"/>
    <property type="molecule type" value="Genomic_DNA"/>
</dbReference>
<dbReference type="PROSITE" id="PS50112">
    <property type="entry name" value="PAS"/>
    <property type="match status" value="1"/>
</dbReference>
<dbReference type="GO" id="GO:0000155">
    <property type="term" value="F:phosphorelay sensor kinase activity"/>
    <property type="evidence" value="ECO:0007669"/>
    <property type="project" value="InterPro"/>
</dbReference>
<dbReference type="InterPro" id="IPR003661">
    <property type="entry name" value="HisK_dim/P_dom"/>
</dbReference>
<evidence type="ECO:0000256" key="5">
    <source>
        <dbReference type="ARBA" id="ARBA00022741"/>
    </source>
</evidence>
<evidence type="ECO:0000313" key="12">
    <source>
        <dbReference type="Proteomes" id="UP000006556"/>
    </source>
</evidence>
<keyword evidence="12" id="KW-1185">Reference proteome</keyword>
<feature type="domain" description="Histidine kinase" evidence="9">
    <location>
        <begin position="142"/>
        <end position="349"/>
    </location>
</feature>
<evidence type="ECO:0000256" key="2">
    <source>
        <dbReference type="ARBA" id="ARBA00012438"/>
    </source>
</evidence>
<dbReference type="Proteomes" id="UP000006556">
    <property type="component" value="Chromosome"/>
</dbReference>
<organism evidence="11 12">
    <name type="scientific">Pelotomaculum thermopropionicum (strain DSM 13744 / JCM 10971 / SI)</name>
    <dbReference type="NCBI Taxonomy" id="370438"/>
    <lineage>
        <taxon>Bacteria</taxon>
        <taxon>Bacillati</taxon>
        <taxon>Bacillota</taxon>
        <taxon>Clostridia</taxon>
        <taxon>Eubacteriales</taxon>
        <taxon>Desulfotomaculaceae</taxon>
        <taxon>Pelotomaculum</taxon>
    </lineage>
</organism>
<keyword evidence="4" id="KW-0808">Transferase</keyword>
<evidence type="ECO:0000256" key="7">
    <source>
        <dbReference type="ARBA" id="ARBA00022840"/>
    </source>
</evidence>
<dbReference type="PRINTS" id="PR00344">
    <property type="entry name" value="BCTRLSENSOR"/>
</dbReference>
<keyword evidence="8" id="KW-0902">Two-component regulatory system</keyword>
<dbReference type="NCBIfam" id="TIGR00229">
    <property type="entry name" value="sensory_box"/>
    <property type="match status" value="1"/>
</dbReference>
<dbReference type="PANTHER" id="PTHR43065:SF10">
    <property type="entry name" value="PEROXIDE STRESS-ACTIVATED HISTIDINE KINASE MAK3"/>
    <property type="match status" value="1"/>
</dbReference>
<evidence type="ECO:0000256" key="3">
    <source>
        <dbReference type="ARBA" id="ARBA00022553"/>
    </source>
</evidence>
<evidence type="ECO:0000256" key="4">
    <source>
        <dbReference type="ARBA" id="ARBA00022679"/>
    </source>
</evidence>
<dbReference type="CDD" id="cd00082">
    <property type="entry name" value="HisKA"/>
    <property type="match status" value="1"/>
</dbReference>
<dbReference type="InterPro" id="IPR036890">
    <property type="entry name" value="HATPase_C_sf"/>
</dbReference>
<dbReference type="GO" id="GO:0005524">
    <property type="term" value="F:ATP binding"/>
    <property type="evidence" value="ECO:0007669"/>
    <property type="project" value="UniProtKB-KW"/>
</dbReference>
<dbReference type="InterPro" id="IPR005467">
    <property type="entry name" value="His_kinase_dom"/>
</dbReference>
<dbReference type="InterPro" id="IPR036097">
    <property type="entry name" value="HisK_dim/P_sf"/>
</dbReference>
<protein>
    <recommendedName>
        <fullName evidence="2">histidine kinase</fullName>
        <ecNumber evidence="2">2.7.13.3</ecNumber>
    </recommendedName>
</protein>
<evidence type="ECO:0000259" key="10">
    <source>
        <dbReference type="PROSITE" id="PS50112"/>
    </source>
</evidence>
<dbReference type="Gene3D" id="3.30.450.20">
    <property type="entry name" value="PAS domain"/>
    <property type="match status" value="1"/>
</dbReference>
<dbReference type="PANTHER" id="PTHR43065">
    <property type="entry name" value="SENSOR HISTIDINE KINASE"/>
    <property type="match status" value="1"/>
</dbReference>
<dbReference type="AlphaFoldDB" id="A5D492"/>
<dbReference type="SUPFAM" id="SSF55874">
    <property type="entry name" value="ATPase domain of HSP90 chaperone/DNA topoisomerase II/histidine kinase"/>
    <property type="match status" value="1"/>
</dbReference>
<gene>
    <name evidence="11" type="primary">NtrB</name>
    <name evidence="11" type="ordered locus">PTH_0752</name>
</gene>
<sequence length="349" mass="38522">MADLTDDWLRLAAEQMPLGLLAVDREGRVRVFNRVLSGLTGLRQDEVLERPFRKVFDCREPGLNKLLQTLATGREFKDLQPRAIIPNLELANYTASTHAISGEGGRTAGAMALFLPAGRLQELENAVIKAERLAILGQLAAGMVHEIRNPLTVIGGFMQLLQKLLDGNPKEKYIHIILAELKHVNNLISEFLQLAKPGCSRRAPCSIEKLIKDVVMLVESEAYLRKLEIDLAVTGGIPPVMGDGEQLKQVFLNFIKNSFDALSPGGKLVLETAWDRREGFVRIVFKDNGAGMDEETLKSIFNPFFTTKENGTGLGMFINKKIIDNHGGRIEIQSEQGKGTTVTVLLPAI</sequence>
<evidence type="ECO:0000256" key="6">
    <source>
        <dbReference type="ARBA" id="ARBA00022777"/>
    </source>
</evidence>
<dbReference type="SUPFAM" id="SSF55785">
    <property type="entry name" value="PYP-like sensor domain (PAS domain)"/>
    <property type="match status" value="1"/>
</dbReference>
<reference evidence="12" key="1">
    <citation type="journal article" date="2008" name="Genome Res.">
        <title>The genome of Pelotomaculum thermopropionicum reveals niche-associated evolution in anaerobic microbiota.</title>
        <authorList>
            <person name="Kosaka T."/>
            <person name="Kato S."/>
            <person name="Shimoyama T."/>
            <person name="Ishii S."/>
            <person name="Abe T."/>
            <person name="Watanabe K."/>
        </authorList>
    </citation>
    <scope>NUCLEOTIDE SEQUENCE [LARGE SCALE GENOMIC DNA]</scope>
    <source>
        <strain evidence="12">DSM 13744 / JCM 10971 / SI</strain>
    </source>
</reference>
<name>A5D492_PELTS</name>
<keyword evidence="7" id="KW-0067">ATP-binding</keyword>
<dbReference type="EC" id="2.7.13.3" evidence="2"/>
<dbReference type="PROSITE" id="PS50109">
    <property type="entry name" value="HIS_KIN"/>
    <property type="match status" value="1"/>
</dbReference>
<dbReference type="InterPro" id="IPR003594">
    <property type="entry name" value="HATPase_dom"/>
</dbReference>
<keyword evidence="6 11" id="KW-0418">Kinase</keyword>
<feature type="domain" description="PAS" evidence="10">
    <location>
        <begin position="5"/>
        <end position="61"/>
    </location>
</feature>
<dbReference type="eggNOG" id="COG4191">
    <property type="taxonomic scope" value="Bacteria"/>
</dbReference>
<dbReference type="KEGG" id="pth:PTH_0752"/>
<dbReference type="Gene3D" id="1.10.287.130">
    <property type="match status" value="1"/>
</dbReference>
<dbReference type="CDD" id="cd00130">
    <property type="entry name" value="PAS"/>
    <property type="match status" value="1"/>
</dbReference>
<dbReference type="Gene3D" id="3.30.565.10">
    <property type="entry name" value="Histidine kinase-like ATPase, C-terminal domain"/>
    <property type="match status" value="1"/>
</dbReference>
<proteinExistence type="predicted"/>
<dbReference type="SMART" id="SM00388">
    <property type="entry name" value="HisKA"/>
    <property type="match status" value="1"/>
</dbReference>
<dbReference type="InterPro" id="IPR004358">
    <property type="entry name" value="Sig_transdc_His_kin-like_C"/>
</dbReference>
<accession>A5D492</accession>
<dbReference type="SMART" id="SM00091">
    <property type="entry name" value="PAS"/>
    <property type="match status" value="1"/>
</dbReference>
<dbReference type="HOGENOM" id="CLU_000445_114_39_9"/>
<evidence type="ECO:0000313" key="11">
    <source>
        <dbReference type="EMBL" id="BAF58933.1"/>
    </source>
</evidence>
<evidence type="ECO:0000256" key="1">
    <source>
        <dbReference type="ARBA" id="ARBA00000085"/>
    </source>
</evidence>